<dbReference type="AlphaFoldDB" id="A8EWL7"/>
<evidence type="ECO:0000256" key="4">
    <source>
        <dbReference type="ARBA" id="ARBA00022692"/>
    </source>
</evidence>
<comment type="similarity">
    <text evidence="9 11">Belongs to the fluoride channel Fluc/FEX (TC 1.A.43) family.</text>
</comment>
<dbReference type="eggNOG" id="COG0239">
    <property type="taxonomic scope" value="Bacteria"/>
</dbReference>
<keyword evidence="8 11" id="KW-0407">Ion channel</keyword>
<keyword evidence="13" id="KW-1185">Reference proteome</keyword>
<proteinExistence type="inferred from homology"/>
<comment type="function">
    <text evidence="11">Fluoride-specific ion channel. Important for reducing fluoride concentration in the cell, thus reducing its toxicity.</text>
</comment>
<keyword evidence="11" id="KW-0915">Sodium</keyword>
<dbReference type="PANTHER" id="PTHR28259">
    <property type="entry name" value="FLUORIDE EXPORT PROTEIN 1-RELATED"/>
    <property type="match status" value="1"/>
</dbReference>
<keyword evidence="7 11" id="KW-0472">Membrane</keyword>
<accession>A8EWL7</accession>
<dbReference type="HAMAP" id="MF_00454">
    <property type="entry name" value="FluC"/>
    <property type="match status" value="1"/>
</dbReference>
<feature type="binding site" evidence="11">
    <location>
        <position position="87"/>
    </location>
    <ligand>
        <name>Na(+)</name>
        <dbReference type="ChEBI" id="CHEBI:29101"/>
        <note>structural</note>
    </ligand>
</feature>
<evidence type="ECO:0000256" key="1">
    <source>
        <dbReference type="ARBA" id="ARBA00004651"/>
    </source>
</evidence>
<keyword evidence="11" id="KW-0813">Transport</keyword>
<dbReference type="KEGG" id="abu:Abu_2126"/>
<feature type="transmembrane region" description="Helical" evidence="11">
    <location>
        <begin position="12"/>
        <end position="31"/>
    </location>
</feature>
<keyword evidence="2 11" id="KW-1003">Cell membrane</keyword>
<evidence type="ECO:0000313" key="12">
    <source>
        <dbReference type="EMBL" id="ABV68340.1"/>
    </source>
</evidence>
<evidence type="ECO:0000256" key="11">
    <source>
        <dbReference type="HAMAP-Rule" id="MF_00454"/>
    </source>
</evidence>
<evidence type="ECO:0000256" key="7">
    <source>
        <dbReference type="ARBA" id="ARBA00023136"/>
    </source>
</evidence>
<dbReference type="Proteomes" id="UP000001136">
    <property type="component" value="Chromosome"/>
</dbReference>
<evidence type="ECO:0000256" key="10">
    <source>
        <dbReference type="ARBA" id="ARBA00035585"/>
    </source>
</evidence>
<dbReference type="InterPro" id="IPR003691">
    <property type="entry name" value="FluC"/>
</dbReference>
<feature type="binding site" evidence="11">
    <location>
        <position position="84"/>
    </location>
    <ligand>
        <name>Na(+)</name>
        <dbReference type="ChEBI" id="CHEBI:29101"/>
        <note>structural</note>
    </ligand>
</feature>
<dbReference type="STRING" id="367737.Abu_2126"/>
<reference evidence="12 13" key="1">
    <citation type="journal article" date="2007" name="PLoS ONE">
        <title>The complete genome sequence and analysis of the Epsilonproteobacterium Arcobacter butzleri.</title>
        <authorList>
            <person name="Miller W.G."/>
            <person name="Parker C.T."/>
            <person name="Rubenfield M."/>
            <person name="Mendz G.L."/>
            <person name="Woesten M.M.S.M."/>
            <person name="Ussery D.W."/>
            <person name="Stolz J.F."/>
            <person name="Binnewies T.T."/>
            <person name="Hallin P.F."/>
            <person name="Wang G."/>
            <person name="Malek J.A."/>
            <person name="Rogosin A."/>
            <person name="Stanker L.H."/>
            <person name="Mandrell R.E."/>
        </authorList>
    </citation>
    <scope>NUCLEOTIDE SEQUENCE [LARGE SCALE GENOMIC DNA]</scope>
    <source>
        <strain evidence="12 13">RM4018</strain>
    </source>
</reference>
<protein>
    <recommendedName>
        <fullName evidence="11">Fluoride-specific ion channel FluC</fullName>
    </recommendedName>
</protein>
<comment type="catalytic activity">
    <reaction evidence="10">
        <text>fluoride(in) = fluoride(out)</text>
        <dbReference type="Rhea" id="RHEA:76159"/>
        <dbReference type="ChEBI" id="CHEBI:17051"/>
    </reaction>
    <physiologicalReaction direction="left-to-right" evidence="10">
        <dbReference type="Rhea" id="RHEA:76160"/>
    </physiologicalReaction>
</comment>
<evidence type="ECO:0000256" key="5">
    <source>
        <dbReference type="ARBA" id="ARBA00022989"/>
    </source>
</evidence>
<dbReference type="GO" id="GO:0140114">
    <property type="term" value="P:cellular detoxification of fluoride"/>
    <property type="evidence" value="ECO:0007669"/>
    <property type="project" value="UniProtKB-UniRule"/>
</dbReference>
<feature type="transmembrane region" description="Helical" evidence="11">
    <location>
        <begin position="106"/>
        <end position="129"/>
    </location>
</feature>
<feature type="transmembrane region" description="Helical" evidence="11">
    <location>
        <begin position="43"/>
        <end position="64"/>
    </location>
</feature>
<name>A8EWL7_ALIB4</name>
<dbReference type="Pfam" id="PF02537">
    <property type="entry name" value="CRCB"/>
    <property type="match status" value="1"/>
</dbReference>
<keyword evidence="6 11" id="KW-0406">Ion transport</keyword>
<feature type="transmembrane region" description="Helical" evidence="11">
    <location>
        <begin position="76"/>
        <end position="94"/>
    </location>
</feature>
<dbReference type="GO" id="GO:0046872">
    <property type="term" value="F:metal ion binding"/>
    <property type="evidence" value="ECO:0007669"/>
    <property type="project" value="UniProtKB-KW"/>
</dbReference>
<keyword evidence="4 11" id="KW-0812">Transmembrane</keyword>
<evidence type="ECO:0000256" key="6">
    <source>
        <dbReference type="ARBA" id="ARBA00023065"/>
    </source>
</evidence>
<evidence type="ECO:0000256" key="8">
    <source>
        <dbReference type="ARBA" id="ARBA00023303"/>
    </source>
</evidence>
<dbReference type="GO" id="GO:0062054">
    <property type="term" value="F:fluoride channel activity"/>
    <property type="evidence" value="ECO:0007669"/>
    <property type="project" value="UniProtKB-UniRule"/>
</dbReference>
<comment type="activity regulation">
    <text evidence="11">Na(+) is not transported, but it plays an essential structural role and its presence is essential for fluoride channel function.</text>
</comment>
<dbReference type="EMBL" id="CP000361">
    <property type="protein sequence ID" value="ABV68340.1"/>
    <property type="molecule type" value="Genomic_DNA"/>
</dbReference>
<evidence type="ECO:0000313" key="13">
    <source>
        <dbReference type="Proteomes" id="UP000001136"/>
    </source>
</evidence>
<dbReference type="HOGENOM" id="CLU_114342_3_3_7"/>
<evidence type="ECO:0000256" key="9">
    <source>
        <dbReference type="ARBA" id="ARBA00035120"/>
    </source>
</evidence>
<keyword evidence="11" id="KW-0479">Metal-binding</keyword>
<organism evidence="12 13">
    <name type="scientific">Aliarcobacter butzleri (strain RM4018)</name>
    <name type="common">Arcobacter butzleri</name>
    <dbReference type="NCBI Taxonomy" id="367737"/>
    <lineage>
        <taxon>Bacteria</taxon>
        <taxon>Pseudomonadati</taxon>
        <taxon>Campylobacterota</taxon>
        <taxon>Epsilonproteobacteria</taxon>
        <taxon>Campylobacterales</taxon>
        <taxon>Arcobacteraceae</taxon>
        <taxon>Aliarcobacter</taxon>
    </lineage>
</organism>
<sequence length="134" mass="14671">MQSIKNMSLSWQTILAVGVGGFFGSILRAYAVHYSNKFYPLEFPVGVLLVNILGAFIIGGLFAYFTSFEVSTNTKAFLTTGFLGGLTTFSTFAWDSYILFGTSLNLAILNIFLNLFGSLIATASGFKLIQFFLK</sequence>
<evidence type="ECO:0000256" key="3">
    <source>
        <dbReference type="ARBA" id="ARBA00022519"/>
    </source>
</evidence>
<evidence type="ECO:0000256" key="2">
    <source>
        <dbReference type="ARBA" id="ARBA00022475"/>
    </source>
</evidence>
<comment type="subcellular location">
    <subcellularLocation>
        <location evidence="11">Cell inner membrane</location>
        <topology evidence="11">Multi-pass membrane protein</topology>
    </subcellularLocation>
    <subcellularLocation>
        <location evidence="1">Cell membrane</location>
        <topology evidence="1">Multi-pass membrane protein</topology>
    </subcellularLocation>
</comment>
<keyword evidence="5 11" id="KW-1133">Transmembrane helix</keyword>
<gene>
    <name evidence="11 12" type="primary">crcB</name>
    <name evidence="11" type="synonym">fluC</name>
    <name evidence="12" type="ordered locus">Abu_2126</name>
</gene>
<dbReference type="GO" id="GO:0005886">
    <property type="term" value="C:plasma membrane"/>
    <property type="evidence" value="ECO:0007669"/>
    <property type="project" value="UniProtKB-SubCell"/>
</dbReference>
<dbReference type="PANTHER" id="PTHR28259:SF1">
    <property type="entry name" value="FLUORIDE EXPORT PROTEIN 1-RELATED"/>
    <property type="match status" value="1"/>
</dbReference>
<dbReference type="NCBIfam" id="TIGR00494">
    <property type="entry name" value="crcB"/>
    <property type="match status" value="1"/>
</dbReference>
<keyword evidence="3 11" id="KW-0997">Cell inner membrane</keyword>